<dbReference type="GO" id="GO:0006935">
    <property type="term" value="P:chemotaxis"/>
    <property type="evidence" value="ECO:0007669"/>
    <property type="project" value="UniProtKB-UniRule"/>
</dbReference>
<protein>
    <recommendedName>
        <fullName evidence="2">protein-glutamate methylesterase</fullName>
        <ecNumber evidence="2">3.1.1.61</ecNumber>
    </recommendedName>
</protein>
<evidence type="ECO:0000313" key="8">
    <source>
        <dbReference type="Proteomes" id="UP000256424"/>
    </source>
</evidence>
<evidence type="ECO:0000256" key="5">
    <source>
        <dbReference type="SAM" id="MobiDB-lite"/>
    </source>
</evidence>
<dbReference type="SUPFAM" id="SSF52738">
    <property type="entry name" value="Methylesterase CheB, C-terminal domain"/>
    <property type="match status" value="1"/>
</dbReference>
<dbReference type="OrthoDB" id="9793421at2"/>
<accession>A0A3D8J775</accession>
<evidence type="ECO:0000313" key="7">
    <source>
        <dbReference type="EMBL" id="RDU73130.1"/>
    </source>
</evidence>
<proteinExistence type="predicted"/>
<comment type="catalytic activity">
    <reaction evidence="3">
        <text>[protein]-L-glutamate 5-O-methyl ester + H2O = L-glutamyl-[protein] + methanol + H(+)</text>
        <dbReference type="Rhea" id="RHEA:23236"/>
        <dbReference type="Rhea" id="RHEA-COMP:10208"/>
        <dbReference type="Rhea" id="RHEA-COMP:10311"/>
        <dbReference type="ChEBI" id="CHEBI:15377"/>
        <dbReference type="ChEBI" id="CHEBI:15378"/>
        <dbReference type="ChEBI" id="CHEBI:17790"/>
        <dbReference type="ChEBI" id="CHEBI:29973"/>
        <dbReference type="ChEBI" id="CHEBI:82795"/>
        <dbReference type="EC" id="3.1.1.61"/>
    </reaction>
</comment>
<dbReference type="InterPro" id="IPR035909">
    <property type="entry name" value="CheB_C"/>
</dbReference>
<evidence type="ECO:0000256" key="4">
    <source>
        <dbReference type="PROSITE-ProRule" id="PRU00050"/>
    </source>
</evidence>
<dbReference type="GO" id="GO:0005737">
    <property type="term" value="C:cytoplasm"/>
    <property type="evidence" value="ECO:0007669"/>
    <property type="project" value="InterPro"/>
</dbReference>
<dbReference type="EC" id="3.1.1.61" evidence="2"/>
<dbReference type="RefSeq" id="WP_104762721.1">
    <property type="nucleotide sequence ID" value="NZ_FZPM01000006.1"/>
</dbReference>
<dbReference type="Pfam" id="PF01339">
    <property type="entry name" value="CheB_methylest"/>
    <property type="match status" value="1"/>
</dbReference>
<dbReference type="CDD" id="cd16432">
    <property type="entry name" value="CheB_Rec"/>
    <property type="match status" value="1"/>
</dbReference>
<keyword evidence="4" id="KW-0145">Chemotaxis</keyword>
<dbReference type="PROSITE" id="PS50122">
    <property type="entry name" value="CHEB"/>
    <property type="match status" value="1"/>
</dbReference>
<gene>
    <name evidence="7" type="ORF">CQA66_02590</name>
</gene>
<dbReference type="AlphaFoldDB" id="A0A3D8J775"/>
<reference evidence="7 8" key="1">
    <citation type="submission" date="2018-04" db="EMBL/GenBank/DDBJ databases">
        <title>Novel Campyloabacter and Helicobacter Species and Strains.</title>
        <authorList>
            <person name="Mannion A.J."/>
            <person name="Shen Z."/>
            <person name="Fox J.G."/>
        </authorList>
    </citation>
    <scope>NUCLEOTIDE SEQUENCE [LARGE SCALE GENOMIC DNA]</scope>
    <source>
        <strain evidence="7 8">MIT 97-5075</strain>
    </source>
</reference>
<comment type="caution">
    <text evidence="7">The sequence shown here is derived from an EMBL/GenBank/DDBJ whole genome shotgun (WGS) entry which is preliminary data.</text>
</comment>
<keyword evidence="1 4" id="KW-0378">Hydrolase</keyword>
<feature type="region of interest" description="Disordered" evidence="5">
    <location>
        <begin position="1"/>
        <end position="27"/>
    </location>
</feature>
<evidence type="ECO:0000259" key="6">
    <source>
        <dbReference type="PROSITE" id="PS50122"/>
    </source>
</evidence>
<evidence type="ECO:0000256" key="2">
    <source>
        <dbReference type="ARBA" id="ARBA00039140"/>
    </source>
</evidence>
<organism evidence="7 8">
    <name type="scientific">Helicobacter aurati</name>
    <dbReference type="NCBI Taxonomy" id="137778"/>
    <lineage>
        <taxon>Bacteria</taxon>
        <taxon>Pseudomonadati</taxon>
        <taxon>Campylobacterota</taxon>
        <taxon>Epsilonproteobacteria</taxon>
        <taxon>Campylobacterales</taxon>
        <taxon>Helicobacteraceae</taxon>
        <taxon>Helicobacter</taxon>
    </lineage>
</organism>
<dbReference type="PANTHER" id="PTHR42872">
    <property type="entry name" value="PROTEIN-GLUTAMATE METHYLESTERASE/PROTEIN-GLUTAMINE GLUTAMINASE"/>
    <property type="match status" value="1"/>
</dbReference>
<evidence type="ECO:0000256" key="3">
    <source>
        <dbReference type="ARBA" id="ARBA00048267"/>
    </source>
</evidence>
<evidence type="ECO:0000256" key="1">
    <source>
        <dbReference type="ARBA" id="ARBA00022801"/>
    </source>
</evidence>
<name>A0A3D8J775_9HELI</name>
<dbReference type="InterPro" id="IPR000673">
    <property type="entry name" value="Sig_transdc_resp-reg_Me-estase"/>
</dbReference>
<dbReference type="Gene3D" id="3.40.50.180">
    <property type="entry name" value="Methylesterase CheB, C-terminal domain"/>
    <property type="match status" value="1"/>
</dbReference>
<dbReference type="GO" id="GO:0008984">
    <property type="term" value="F:protein-glutamate methylesterase activity"/>
    <property type="evidence" value="ECO:0007669"/>
    <property type="project" value="UniProtKB-EC"/>
</dbReference>
<keyword evidence="8" id="KW-1185">Reference proteome</keyword>
<dbReference type="PANTHER" id="PTHR42872:SF6">
    <property type="entry name" value="PROTEIN-GLUTAMATE METHYLESTERASE_PROTEIN-GLUTAMINE GLUTAMINASE"/>
    <property type="match status" value="1"/>
</dbReference>
<feature type="compositionally biased region" description="Basic and acidic residues" evidence="5">
    <location>
        <begin position="10"/>
        <end position="19"/>
    </location>
</feature>
<sequence>MASKSNVLSKHIEEKHHPDTILPKKPCSHSRDKVVVIGSSTGGTDALYQIFSALPTGLPPIVVVQHIPKMFSSSLVTRLNANSKLNIYEINEKMPLKQDCVYVANGDAHVIFKYEVNRCCVAPFEAQKISRHRPSVDILFRSANNTLGKNVLAIILTGMGDDGMIGMKELFDNGAYTIAQDKESCVVFGMPKKAIEAGAIKEILPLNQIAGRIVDYAHGKIFSCNKEPEIGEVDDS</sequence>
<feature type="active site" evidence="4">
    <location>
        <position position="40"/>
    </location>
</feature>
<feature type="domain" description="CheB-type methylesterase" evidence="6">
    <location>
        <begin position="28"/>
        <end position="220"/>
    </location>
</feature>
<dbReference type="EMBL" id="NXLW01000003">
    <property type="protein sequence ID" value="RDU73130.1"/>
    <property type="molecule type" value="Genomic_DNA"/>
</dbReference>
<feature type="active site" evidence="4">
    <location>
        <position position="162"/>
    </location>
</feature>
<dbReference type="Proteomes" id="UP000256424">
    <property type="component" value="Unassembled WGS sequence"/>
</dbReference>
<dbReference type="GO" id="GO:0000156">
    <property type="term" value="F:phosphorelay response regulator activity"/>
    <property type="evidence" value="ECO:0007669"/>
    <property type="project" value="InterPro"/>
</dbReference>
<feature type="active site" evidence="4">
    <location>
        <position position="66"/>
    </location>
</feature>